<proteinExistence type="predicted"/>
<sequence length="453" mass="47927">MTLPPGVRGLVLAAVAAVVTSAGAVAVLLHPQDGTRKITGTVDAAPGLAWSVDAAERYGRASAEFRDPVNGSEYGVDAAGFVDAGRTVVSMIGIPDDTHLRDPALIGIDAETGATRWQVPADGLVGCASAPVHGQLVCYTAERSTLVGFDIDSGTVTRTPVPWLVFGLAAVDDRVYTVEGDVESDDVRVHAGTLADPDAYWTRAFAMGTGWDDVADVLDVAHGQGTLEIGADIAGFDLDTGAQTWTAPLGCGRATPTVGALVVRTRTDCDDRLHTTVDILDRTGRAIVTEVGADIRLPTLERPADDTVPVLLADSAYDRRDGTLRWTSPDLAPGSPESDSTTVYVVGDVVLRHDAAARTLTALNLRTGQRLWRIETDRFGDVEASDGHTVVLRDATGLWAVERRTGETIWDIPFLAVNTDHDAFTGGGALGVENDGRYLYAAPHTMIGLRPIR</sequence>
<dbReference type="InterPro" id="IPR011047">
    <property type="entry name" value="Quinoprotein_ADH-like_sf"/>
</dbReference>
<dbReference type="InterPro" id="IPR002372">
    <property type="entry name" value="PQQ_rpt_dom"/>
</dbReference>
<dbReference type="RefSeq" id="WP_196151663.1">
    <property type="nucleotide sequence ID" value="NZ_JADMLG010000010.1"/>
</dbReference>
<name>A0A931IF13_9NOCA</name>
<feature type="domain" description="Pyrrolo-quinoline quinone repeat" evidence="1">
    <location>
        <begin position="75"/>
        <end position="250"/>
    </location>
</feature>
<dbReference type="PANTHER" id="PTHR34512">
    <property type="entry name" value="CELL SURFACE PROTEIN"/>
    <property type="match status" value="1"/>
</dbReference>
<protein>
    <submittedName>
        <fullName evidence="2">PQQ-binding-like beta-propeller repeat protein</fullName>
    </submittedName>
</protein>
<comment type="caution">
    <text evidence="2">The sequence shown here is derived from an EMBL/GenBank/DDBJ whole genome shotgun (WGS) entry which is preliminary data.</text>
</comment>
<dbReference type="Pfam" id="PF13360">
    <property type="entry name" value="PQQ_2"/>
    <property type="match status" value="2"/>
</dbReference>
<dbReference type="InterPro" id="IPR015943">
    <property type="entry name" value="WD40/YVTN_repeat-like_dom_sf"/>
</dbReference>
<evidence type="ECO:0000313" key="3">
    <source>
        <dbReference type="Proteomes" id="UP000655751"/>
    </source>
</evidence>
<reference evidence="2" key="1">
    <citation type="submission" date="2020-11" db="EMBL/GenBank/DDBJ databases">
        <title>Nocardia NEAU-351.nov., a novel actinomycete isolated from the cow dung.</title>
        <authorList>
            <person name="Zhang X."/>
        </authorList>
    </citation>
    <scope>NUCLEOTIDE SEQUENCE</scope>
    <source>
        <strain evidence="2">NEAU-351</strain>
    </source>
</reference>
<organism evidence="2 3">
    <name type="scientific">Nocardia bovistercoris</name>
    <dbReference type="NCBI Taxonomy" id="2785916"/>
    <lineage>
        <taxon>Bacteria</taxon>
        <taxon>Bacillati</taxon>
        <taxon>Actinomycetota</taxon>
        <taxon>Actinomycetes</taxon>
        <taxon>Mycobacteriales</taxon>
        <taxon>Nocardiaceae</taxon>
        <taxon>Nocardia</taxon>
    </lineage>
</organism>
<keyword evidence="3" id="KW-1185">Reference proteome</keyword>
<dbReference type="Proteomes" id="UP000655751">
    <property type="component" value="Unassembled WGS sequence"/>
</dbReference>
<dbReference type="PANTHER" id="PTHR34512:SF30">
    <property type="entry name" value="OUTER MEMBRANE PROTEIN ASSEMBLY FACTOR BAMB"/>
    <property type="match status" value="1"/>
</dbReference>
<evidence type="ECO:0000259" key="1">
    <source>
        <dbReference type="Pfam" id="PF13360"/>
    </source>
</evidence>
<evidence type="ECO:0000313" key="2">
    <source>
        <dbReference type="EMBL" id="MBH0779353.1"/>
    </source>
</evidence>
<gene>
    <name evidence="2" type="ORF">IT779_24090</name>
</gene>
<accession>A0A931IF13</accession>
<dbReference type="AlphaFoldDB" id="A0A931IF13"/>
<dbReference type="Gene3D" id="2.130.10.10">
    <property type="entry name" value="YVTN repeat-like/Quinoprotein amine dehydrogenase"/>
    <property type="match status" value="2"/>
</dbReference>
<dbReference type="EMBL" id="JADMLG010000010">
    <property type="protein sequence ID" value="MBH0779353.1"/>
    <property type="molecule type" value="Genomic_DNA"/>
</dbReference>
<dbReference type="SUPFAM" id="SSF50998">
    <property type="entry name" value="Quinoprotein alcohol dehydrogenase-like"/>
    <property type="match status" value="1"/>
</dbReference>
<feature type="domain" description="Pyrrolo-quinoline quinone repeat" evidence="1">
    <location>
        <begin position="315"/>
        <end position="410"/>
    </location>
</feature>